<name>A0A368PLY5_SETIT</name>
<organism evidence="2">
    <name type="scientific">Setaria italica</name>
    <name type="common">Foxtail millet</name>
    <name type="synonym">Panicum italicum</name>
    <dbReference type="NCBI Taxonomy" id="4555"/>
    <lineage>
        <taxon>Eukaryota</taxon>
        <taxon>Viridiplantae</taxon>
        <taxon>Streptophyta</taxon>
        <taxon>Embryophyta</taxon>
        <taxon>Tracheophyta</taxon>
        <taxon>Spermatophyta</taxon>
        <taxon>Magnoliopsida</taxon>
        <taxon>Liliopsida</taxon>
        <taxon>Poales</taxon>
        <taxon>Poaceae</taxon>
        <taxon>PACMAD clade</taxon>
        <taxon>Panicoideae</taxon>
        <taxon>Panicodae</taxon>
        <taxon>Paniceae</taxon>
        <taxon>Cenchrinae</taxon>
        <taxon>Setaria</taxon>
    </lineage>
</organism>
<accession>A0A368PLY5</accession>
<protein>
    <submittedName>
        <fullName evidence="2">Uncharacterized protein</fullName>
    </submittedName>
</protein>
<evidence type="ECO:0000256" key="1">
    <source>
        <dbReference type="SAM" id="MobiDB-lite"/>
    </source>
</evidence>
<reference evidence="2" key="2">
    <citation type="submission" date="2015-07" db="EMBL/GenBank/DDBJ databases">
        <authorList>
            <person name="Noorani M."/>
        </authorList>
    </citation>
    <scope>NUCLEOTIDE SEQUENCE</scope>
    <source>
        <strain evidence="2">Yugu1</strain>
    </source>
</reference>
<evidence type="ECO:0000313" key="2">
    <source>
        <dbReference type="EMBL" id="RCV06787.1"/>
    </source>
</evidence>
<feature type="compositionally biased region" description="Basic residues" evidence="1">
    <location>
        <begin position="140"/>
        <end position="151"/>
    </location>
</feature>
<sequence>MQGRPERSSFRRRALLPPPPPAVHIAHAVIAHHPTGHLAHAVPPAAVALRPPLPYARRAPRLRAGRLHARAAVTIVEVAPPVVDRGDGSYAFRLQVARRFAAAEFRLTVVVLLPATMAAERRWRTRLGVDGPRKASATRWRSRAASGRRSRMASEPRSTTKSGRRLRRASGQRLRTRLCVDRADGDWGRAVASEGIQGWSARGERRRIEGLTP</sequence>
<dbReference type="EMBL" id="CM003528">
    <property type="protein sequence ID" value="RCV06787.1"/>
    <property type="molecule type" value="Genomic_DNA"/>
</dbReference>
<gene>
    <name evidence="2" type="ORF">SETIT_1G191500v2</name>
</gene>
<feature type="region of interest" description="Disordered" evidence="1">
    <location>
        <begin position="130"/>
        <end position="171"/>
    </location>
</feature>
<proteinExistence type="predicted"/>
<dbReference type="AlphaFoldDB" id="A0A368PLY5"/>
<reference evidence="2" key="1">
    <citation type="journal article" date="2012" name="Nat. Biotechnol.">
        <title>Reference genome sequence of the model plant Setaria.</title>
        <authorList>
            <person name="Bennetzen J.L."/>
            <person name="Schmutz J."/>
            <person name="Wang H."/>
            <person name="Percifield R."/>
            <person name="Hawkins J."/>
            <person name="Pontaroli A.C."/>
            <person name="Estep M."/>
            <person name="Feng L."/>
            <person name="Vaughn J.N."/>
            <person name="Grimwood J."/>
            <person name="Jenkins J."/>
            <person name="Barry K."/>
            <person name="Lindquist E."/>
            <person name="Hellsten U."/>
            <person name="Deshpande S."/>
            <person name="Wang X."/>
            <person name="Wu X."/>
            <person name="Mitros T."/>
            <person name="Triplett J."/>
            <person name="Yang X."/>
            <person name="Ye C.Y."/>
            <person name="Mauro-Herrera M."/>
            <person name="Wang L."/>
            <person name="Li P."/>
            <person name="Sharma M."/>
            <person name="Sharma R."/>
            <person name="Ronald P.C."/>
            <person name="Panaud O."/>
            <person name="Kellogg E.A."/>
            <person name="Brutnell T.P."/>
            <person name="Doust A.N."/>
            <person name="Tuskan G.A."/>
            <person name="Rokhsar D."/>
            <person name="Devos K.M."/>
        </authorList>
    </citation>
    <scope>NUCLEOTIDE SEQUENCE [LARGE SCALE GENOMIC DNA]</scope>
    <source>
        <strain evidence="2">Yugu1</strain>
    </source>
</reference>
<feature type="compositionally biased region" description="Basic residues" evidence="1">
    <location>
        <begin position="162"/>
        <end position="171"/>
    </location>
</feature>